<reference evidence="1 2" key="1">
    <citation type="submission" date="2019-06" db="EMBL/GenBank/DDBJ databases">
        <title>Biocontrol Bacillus strains from Vietnam.</title>
        <authorList>
            <person name="Borriss R."/>
            <person name="Lasch P."/>
            <person name="Thanh Tam L.T."/>
            <person name="Luong P.T."/>
            <person name="Phuong Thao L.T."/>
            <person name="Kim Chung L.T."/>
        </authorList>
    </citation>
    <scope>NUCLEOTIDE SEQUENCE [LARGE SCALE GENOMIC DNA]</scope>
    <source>
        <strain evidence="1 2">SN1</strain>
    </source>
</reference>
<organism evidence="1 2">
    <name type="scientific">Bacillus tropicus</name>
    <dbReference type="NCBI Taxonomy" id="2026188"/>
    <lineage>
        <taxon>Bacteria</taxon>
        <taxon>Bacillati</taxon>
        <taxon>Bacillota</taxon>
        <taxon>Bacilli</taxon>
        <taxon>Bacillales</taxon>
        <taxon>Bacillaceae</taxon>
        <taxon>Bacillus</taxon>
        <taxon>Bacillus cereus group</taxon>
    </lineage>
</organism>
<name>A0A5C5A3Q1_9BACI</name>
<sequence length="62" mass="7050">MGDGRGLNEMLFLVFNSKVKICCVNGEEFLLFFQFLNDVGVDECKTLGNWKKNKTSRTTIEA</sequence>
<dbReference type="Proteomes" id="UP000312495">
    <property type="component" value="Unassembled WGS sequence"/>
</dbReference>
<gene>
    <name evidence="1" type="ORF">FHY71_18345</name>
</gene>
<dbReference type="EMBL" id="VEPV01000006">
    <property type="protein sequence ID" value="TNP13508.1"/>
    <property type="molecule type" value="Genomic_DNA"/>
</dbReference>
<protein>
    <submittedName>
        <fullName evidence="1">Uncharacterized protein</fullName>
    </submittedName>
</protein>
<accession>A0A5C5A3Q1</accession>
<evidence type="ECO:0000313" key="1">
    <source>
        <dbReference type="EMBL" id="TNP13508.1"/>
    </source>
</evidence>
<evidence type="ECO:0000313" key="2">
    <source>
        <dbReference type="Proteomes" id="UP000312495"/>
    </source>
</evidence>
<dbReference type="AlphaFoldDB" id="A0A5C5A3Q1"/>
<comment type="caution">
    <text evidence="1">The sequence shown here is derived from an EMBL/GenBank/DDBJ whole genome shotgun (WGS) entry which is preliminary data.</text>
</comment>
<proteinExistence type="predicted"/>